<dbReference type="OrthoDB" id="3270372at2759"/>
<name>A0A9P5N9L5_GYMJU</name>
<proteinExistence type="predicted"/>
<sequence length="480" mass="53955">MDSQQLYLGPQVISVSAAFELLTTTMQDPSRVDACAKRMSVAADRIDQALEARTSLSEKIKFARSHPDFLRAGIKFLTLNQTKDDWESMMKHLTECHCAFPRSRKNPHYPNRIQTDGRFALGDSVRVFDVVFTVSTCIILALTNLTQDKFYTSMTSSGKTLWPQSPEDLLPYGPNATLTGLTLWLDDPPEGVIIFKLAVRLALYHAPFSKKVFDPELAVGRTVLHLATATGYYNKGLSPRQCLRLFTKPVLAVLDFFEDLTICDIAGFLNMFIGGHAWVQRVFPPVRDILRTMPYEWAKTIRILGYIIGCADADWNEDGVLSINVGTAADMLLLHDLPQVNSGAEHALRALIQARNNGCWNVTCPSASGDDIKLRCQKQPWTFDPHPHKDACSIIHSLKKSLAGDWSRLWDPDFTYKQFEAICAAKSIDTFILEKIVGQLWAVKKYRDAYLRNPGVLRDPSEGHRMVITLTMDDGEKVEI</sequence>
<dbReference type="AlphaFoldDB" id="A0A9P5N9L5"/>
<keyword evidence="2" id="KW-1185">Reference proteome</keyword>
<evidence type="ECO:0000313" key="1">
    <source>
        <dbReference type="EMBL" id="KAF8874444.1"/>
    </source>
</evidence>
<protein>
    <submittedName>
        <fullName evidence="1">Uncharacterized protein</fullName>
    </submittedName>
</protein>
<reference evidence="1" key="1">
    <citation type="submission" date="2020-11" db="EMBL/GenBank/DDBJ databases">
        <authorList>
            <consortium name="DOE Joint Genome Institute"/>
            <person name="Ahrendt S."/>
            <person name="Riley R."/>
            <person name="Andreopoulos W."/>
            <person name="LaButti K."/>
            <person name="Pangilinan J."/>
            <person name="Ruiz-duenas F.J."/>
            <person name="Barrasa J.M."/>
            <person name="Sanchez-Garcia M."/>
            <person name="Camarero S."/>
            <person name="Miyauchi S."/>
            <person name="Serrano A."/>
            <person name="Linde D."/>
            <person name="Babiker R."/>
            <person name="Drula E."/>
            <person name="Ayuso-Fernandez I."/>
            <person name="Pacheco R."/>
            <person name="Padilla G."/>
            <person name="Ferreira P."/>
            <person name="Barriuso J."/>
            <person name="Kellner H."/>
            <person name="Castanera R."/>
            <person name="Alfaro M."/>
            <person name="Ramirez L."/>
            <person name="Pisabarro A.G."/>
            <person name="Kuo A."/>
            <person name="Tritt A."/>
            <person name="Lipzen A."/>
            <person name="He G."/>
            <person name="Yan M."/>
            <person name="Ng V."/>
            <person name="Cullen D."/>
            <person name="Martin F."/>
            <person name="Rosso M.-N."/>
            <person name="Henrissat B."/>
            <person name="Hibbett D."/>
            <person name="Martinez A.T."/>
            <person name="Grigoriev I.V."/>
        </authorList>
    </citation>
    <scope>NUCLEOTIDE SEQUENCE</scope>
    <source>
        <strain evidence="1">AH 44721</strain>
    </source>
</reference>
<dbReference type="Proteomes" id="UP000724874">
    <property type="component" value="Unassembled WGS sequence"/>
</dbReference>
<dbReference type="EMBL" id="JADNYJ010000214">
    <property type="protein sequence ID" value="KAF8874444.1"/>
    <property type="molecule type" value="Genomic_DNA"/>
</dbReference>
<gene>
    <name evidence="1" type="ORF">CPB84DRAFT_1752961</name>
</gene>
<comment type="caution">
    <text evidence="1">The sequence shown here is derived from an EMBL/GenBank/DDBJ whole genome shotgun (WGS) entry which is preliminary data.</text>
</comment>
<accession>A0A9P5N9L5</accession>
<organism evidence="1 2">
    <name type="scientific">Gymnopilus junonius</name>
    <name type="common">Spectacular rustgill mushroom</name>
    <name type="synonym">Gymnopilus spectabilis subsp. junonius</name>
    <dbReference type="NCBI Taxonomy" id="109634"/>
    <lineage>
        <taxon>Eukaryota</taxon>
        <taxon>Fungi</taxon>
        <taxon>Dikarya</taxon>
        <taxon>Basidiomycota</taxon>
        <taxon>Agaricomycotina</taxon>
        <taxon>Agaricomycetes</taxon>
        <taxon>Agaricomycetidae</taxon>
        <taxon>Agaricales</taxon>
        <taxon>Agaricineae</taxon>
        <taxon>Hymenogastraceae</taxon>
        <taxon>Gymnopilus</taxon>
    </lineage>
</organism>
<evidence type="ECO:0000313" key="2">
    <source>
        <dbReference type="Proteomes" id="UP000724874"/>
    </source>
</evidence>